<dbReference type="Pfam" id="PF04446">
    <property type="entry name" value="Thg1"/>
    <property type="match status" value="1"/>
</dbReference>
<dbReference type="InterPro" id="IPR007537">
    <property type="entry name" value="tRNAHis_GuaTrfase_Thg1"/>
</dbReference>
<dbReference type="EMBL" id="CAVNYO010000138">
    <property type="protein sequence ID" value="CAK5268449.1"/>
    <property type="molecule type" value="Genomic_DNA"/>
</dbReference>
<dbReference type="Gene3D" id="3.30.70.3000">
    <property type="match status" value="1"/>
</dbReference>
<dbReference type="AlphaFoldDB" id="A0AAD2JZ67"/>
<gene>
    <name evidence="4" type="ORF">MYCIT1_LOCUS11647</name>
</gene>
<dbReference type="GO" id="GO:0000287">
    <property type="term" value="F:magnesium ion binding"/>
    <property type="evidence" value="ECO:0007669"/>
    <property type="project" value="InterPro"/>
</dbReference>
<proteinExistence type="predicted"/>
<dbReference type="InterPro" id="IPR024956">
    <property type="entry name" value="tRNAHis_GuaTrfase_cat"/>
</dbReference>
<evidence type="ECO:0000256" key="2">
    <source>
        <dbReference type="ARBA" id="ARBA00032480"/>
    </source>
</evidence>
<dbReference type="Proteomes" id="UP001295794">
    <property type="component" value="Unassembled WGS sequence"/>
</dbReference>
<feature type="domain" description="tRNAHis guanylyltransferase catalytic" evidence="3">
    <location>
        <begin position="13"/>
        <end position="144"/>
    </location>
</feature>
<evidence type="ECO:0000256" key="1">
    <source>
        <dbReference type="ARBA" id="ARBA00015443"/>
    </source>
</evidence>
<organism evidence="4 5">
    <name type="scientific">Mycena citricolor</name>
    <dbReference type="NCBI Taxonomy" id="2018698"/>
    <lineage>
        <taxon>Eukaryota</taxon>
        <taxon>Fungi</taxon>
        <taxon>Dikarya</taxon>
        <taxon>Basidiomycota</taxon>
        <taxon>Agaricomycotina</taxon>
        <taxon>Agaricomycetes</taxon>
        <taxon>Agaricomycetidae</taxon>
        <taxon>Agaricales</taxon>
        <taxon>Marasmiineae</taxon>
        <taxon>Mycenaceae</taxon>
        <taxon>Mycena</taxon>
    </lineage>
</organism>
<reference evidence="4" key="1">
    <citation type="submission" date="2023-11" db="EMBL/GenBank/DDBJ databases">
        <authorList>
            <person name="De Vega J J."/>
            <person name="De Vega J J."/>
        </authorList>
    </citation>
    <scope>NUCLEOTIDE SEQUENCE</scope>
</reference>
<evidence type="ECO:0000313" key="5">
    <source>
        <dbReference type="Proteomes" id="UP001295794"/>
    </source>
</evidence>
<keyword evidence="5" id="KW-1185">Reference proteome</keyword>
<evidence type="ECO:0000313" key="4">
    <source>
        <dbReference type="EMBL" id="CAK5268449.1"/>
    </source>
</evidence>
<protein>
    <recommendedName>
        <fullName evidence="1">tRNA(His) guanylyltransferase</fullName>
    </recommendedName>
    <alternativeName>
        <fullName evidence="2">tRNA-histidine guanylyltransferase</fullName>
    </alternativeName>
</protein>
<accession>A0AAD2JZ67</accession>
<dbReference type="GO" id="GO:0008193">
    <property type="term" value="F:tRNA guanylyltransferase activity"/>
    <property type="evidence" value="ECO:0007669"/>
    <property type="project" value="InterPro"/>
</dbReference>
<sequence length="280" mass="31421">MSNGNQPREALGTRMKSYEAVTDQLLASDQPAIIRIDGHGFSKFTHGFEKPFDERIHQAMARTSADLLTQFPDVSLVYTQSDEITLILPTPARSFNGRVTKLATLAASYTSVRFNFHLEELAGDTLPSHKRGVAHFDARIFNVPSDAELLNNLIWRAKTDCRRNSISAFGRKYYSAKAMHGLKGDEVVQKVRDEHGVDFWTDAPAWARYGTTCKREVYQGTGVDGLTGKEVTMTRTRVRTEDRPWWHFTDQNVALVTARYWDTDAAGGTLAQVKEGSSED</sequence>
<evidence type="ECO:0000259" key="3">
    <source>
        <dbReference type="Pfam" id="PF04446"/>
    </source>
</evidence>
<dbReference type="GO" id="GO:0006400">
    <property type="term" value="P:tRNA modification"/>
    <property type="evidence" value="ECO:0007669"/>
    <property type="project" value="InterPro"/>
</dbReference>
<dbReference type="PANTHER" id="PTHR12729:SF1">
    <property type="entry name" value="TRNAHIS GUANYLYLTRANSFERASE CATALYTIC DOMAIN-CONTAINING PROTEIN"/>
    <property type="match status" value="1"/>
</dbReference>
<comment type="caution">
    <text evidence="4">The sequence shown here is derived from an EMBL/GenBank/DDBJ whole genome shotgun (WGS) entry which is preliminary data.</text>
</comment>
<dbReference type="InterPro" id="IPR038469">
    <property type="entry name" value="tRNAHis_GuaTrfase_Thg1_sf"/>
</dbReference>
<dbReference type="PANTHER" id="PTHR12729">
    <property type="entry name" value="TRNA(HIS) GUANYLYLTRANSFERASE-RELATED"/>
    <property type="match status" value="1"/>
</dbReference>
<name>A0AAD2JZ67_9AGAR</name>